<evidence type="ECO:0000259" key="1">
    <source>
        <dbReference type="Pfam" id="PF01261"/>
    </source>
</evidence>
<name>A0ABP8KRB2_9BACT</name>
<dbReference type="RefSeq" id="WP_345270068.1">
    <property type="nucleotide sequence ID" value="NZ_BAABHB010000011.1"/>
</dbReference>
<sequence length="321" mass="35295">MSLNCVIPRREALKGLAAASLINPLTATQSATAAAGDVVKPFSIHIFSKCLQFLNWNELAAVAADLGLDGVDLTVRPDGHVEPARVKEDLPKAVEALRKRGIQCPMMTTKVTQASDAQSRTLLETAGRQGIRYYRTDWLSYPSDQPIPAAMKQVERQLAELAKFNQQLNLVGVYQNHAGTSFGSVVWDVAQVLNAVNSPAMGSQYDIRHAVVEGGTAWPLGLRLIQPHIRILAIKDFVWEKVNGRWKVVNVPLGQGMVDFPAFFKLVKQYNLQVPLSFHVEHPIGGAEEGHRTISIPRDSVYKAISKDLVVLRGYLKEAGL</sequence>
<keyword evidence="2" id="KW-0413">Isomerase</keyword>
<feature type="domain" description="Xylose isomerase-like TIM barrel" evidence="1">
    <location>
        <begin position="61"/>
        <end position="292"/>
    </location>
</feature>
<protein>
    <submittedName>
        <fullName evidence="2">Sugar phosphate isomerase/epimerase</fullName>
    </submittedName>
</protein>
<evidence type="ECO:0000313" key="3">
    <source>
        <dbReference type="Proteomes" id="UP001500936"/>
    </source>
</evidence>
<gene>
    <name evidence="2" type="ORF">GCM10023187_43140</name>
</gene>
<dbReference type="EMBL" id="BAABHB010000011">
    <property type="protein sequence ID" value="GAA4414104.1"/>
    <property type="molecule type" value="Genomic_DNA"/>
</dbReference>
<dbReference type="Gene3D" id="3.20.20.150">
    <property type="entry name" value="Divalent-metal-dependent TIM barrel enzymes"/>
    <property type="match status" value="1"/>
</dbReference>
<dbReference type="Proteomes" id="UP001500936">
    <property type="component" value="Unassembled WGS sequence"/>
</dbReference>
<dbReference type="InterPro" id="IPR013022">
    <property type="entry name" value="Xyl_isomerase-like_TIM-brl"/>
</dbReference>
<dbReference type="InterPro" id="IPR036237">
    <property type="entry name" value="Xyl_isomerase-like_sf"/>
</dbReference>
<keyword evidence="3" id="KW-1185">Reference proteome</keyword>
<dbReference type="SUPFAM" id="SSF51658">
    <property type="entry name" value="Xylose isomerase-like"/>
    <property type="match status" value="1"/>
</dbReference>
<accession>A0ABP8KRB2</accession>
<dbReference type="PANTHER" id="PTHR12110:SF53">
    <property type="entry name" value="BLR5974 PROTEIN"/>
    <property type="match status" value="1"/>
</dbReference>
<dbReference type="PANTHER" id="PTHR12110">
    <property type="entry name" value="HYDROXYPYRUVATE ISOMERASE"/>
    <property type="match status" value="1"/>
</dbReference>
<dbReference type="InterPro" id="IPR050312">
    <property type="entry name" value="IolE/XylAMocC-like"/>
</dbReference>
<dbReference type="GO" id="GO:0016853">
    <property type="term" value="F:isomerase activity"/>
    <property type="evidence" value="ECO:0007669"/>
    <property type="project" value="UniProtKB-KW"/>
</dbReference>
<comment type="caution">
    <text evidence="2">The sequence shown here is derived from an EMBL/GenBank/DDBJ whole genome shotgun (WGS) entry which is preliminary data.</text>
</comment>
<organism evidence="2 3">
    <name type="scientific">Nibrella viscosa</name>
    <dbReference type="NCBI Taxonomy" id="1084524"/>
    <lineage>
        <taxon>Bacteria</taxon>
        <taxon>Pseudomonadati</taxon>
        <taxon>Bacteroidota</taxon>
        <taxon>Cytophagia</taxon>
        <taxon>Cytophagales</taxon>
        <taxon>Spirosomataceae</taxon>
        <taxon>Nibrella</taxon>
    </lineage>
</organism>
<evidence type="ECO:0000313" key="2">
    <source>
        <dbReference type="EMBL" id="GAA4414104.1"/>
    </source>
</evidence>
<reference evidence="3" key="1">
    <citation type="journal article" date="2019" name="Int. J. Syst. Evol. Microbiol.">
        <title>The Global Catalogue of Microorganisms (GCM) 10K type strain sequencing project: providing services to taxonomists for standard genome sequencing and annotation.</title>
        <authorList>
            <consortium name="The Broad Institute Genomics Platform"/>
            <consortium name="The Broad Institute Genome Sequencing Center for Infectious Disease"/>
            <person name="Wu L."/>
            <person name="Ma J."/>
        </authorList>
    </citation>
    <scope>NUCLEOTIDE SEQUENCE [LARGE SCALE GENOMIC DNA]</scope>
    <source>
        <strain evidence="3">JCM 17925</strain>
    </source>
</reference>
<dbReference type="Pfam" id="PF01261">
    <property type="entry name" value="AP_endonuc_2"/>
    <property type="match status" value="1"/>
</dbReference>
<proteinExistence type="predicted"/>